<evidence type="ECO:0000313" key="5">
    <source>
        <dbReference type="EMBL" id="ELR12105.1"/>
    </source>
</evidence>
<reference evidence="5 6" key="1">
    <citation type="journal article" date="2013" name="Genome Biol.">
        <title>Genome of Acanthamoeba castellanii highlights extensive lateral gene transfer and early evolution of tyrosine kinase signaling.</title>
        <authorList>
            <person name="Clarke M."/>
            <person name="Lohan A.J."/>
            <person name="Liu B."/>
            <person name="Lagkouvardos I."/>
            <person name="Roy S."/>
            <person name="Zafar N."/>
            <person name="Bertelli C."/>
            <person name="Schilde C."/>
            <person name="Kianianmomeni A."/>
            <person name="Burglin T.R."/>
            <person name="Frech C."/>
            <person name="Turcotte B."/>
            <person name="Kopec K.O."/>
            <person name="Synnott J.M."/>
            <person name="Choo C."/>
            <person name="Paponov I."/>
            <person name="Finkler A."/>
            <person name="Soon Heng Tan C."/>
            <person name="Hutchins A.P."/>
            <person name="Weinmeier T."/>
            <person name="Rattei T."/>
            <person name="Chu J.S."/>
            <person name="Gimenez G."/>
            <person name="Irimia M."/>
            <person name="Rigden D.J."/>
            <person name="Fitzpatrick D.A."/>
            <person name="Lorenzo-Morales J."/>
            <person name="Bateman A."/>
            <person name="Chiu C.H."/>
            <person name="Tang P."/>
            <person name="Hegemann P."/>
            <person name="Fromm H."/>
            <person name="Raoult D."/>
            <person name="Greub G."/>
            <person name="Miranda-Saavedra D."/>
            <person name="Chen N."/>
            <person name="Nash P."/>
            <person name="Ginger M.L."/>
            <person name="Horn M."/>
            <person name="Schaap P."/>
            <person name="Caler L."/>
            <person name="Loftus B."/>
        </authorList>
    </citation>
    <scope>NUCLEOTIDE SEQUENCE [LARGE SCALE GENOMIC DNA]</scope>
    <source>
        <strain evidence="5 6">Neff</strain>
    </source>
</reference>
<dbReference type="InterPro" id="IPR050511">
    <property type="entry name" value="AMPK_gamma/SDS23_families"/>
</dbReference>
<feature type="domain" description="CBS" evidence="4">
    <location>
        <begin position="19"/>
        <end position="81"/>
    </location>
</feature>
<dbReference type="InterPro" id="IPR000644">
    <property type="entry name" value="CBS_dom"/>
</dbReference>
<accession>L8GGC6</accession>
<dbReference type="Gene3D" id="3.10.580.10">
    <property type="entry name" value="CBS-domain"/>
    <property type="match status" value="2"/>
</dbReference>
<feature type="domain" description="CBS" evidence="4">
    <location>
        <begin position="249"/>
        <end position="307"/>
    </location>
</feature>
<dbReference type="Proteomes" id="UP000011083">
    <property type="component" value="Unassembled WGS sequence"/>
</dbReference>
<dbReference type="Pfam" id="PF00571">
    <property type="entry name" value="CBS"/>
    <property type="match status" value="3"/>
</dbReference>
<dbReference type="PROSITE" id="PS51371">
    <property type="entry name" value="CBS"/>
    <property type="match status" value="3"/>
</dbReference>
<keyword evidence="1" id="KW-0677">Repeat</keyword>
<dbReference type="SUPFAM" id="SSF54631">
    <property type="entry name" value="CBS-domain pair"/>
    <property type="match status" value="2"/>
</dbReference>
<proteinExistence type="predicted"/>
<dbReference type="PANTHER" id="PTHR13780">
    <property type="entry name" value="AMP-ACTIVATED PROTEIN KINASE, GAMMA REGULATORY SUBUNIT"/>
    <property type="match status" value="1"/>
</dbReference>
<evidence type="ECO:0000256" key="1">
    <source>
        <dbReference type="ARBA" id="ARBA00022737"/>
    </source>
</evidence>
<keyword evidence="2 3" id="KW-0129">CBS domain</keyword>
<evidence type="ECO:0000259" key="4">
    <source>
        <dbReference type="PROSITE" id="PS51371"/>
    </source>
</evidence>
<dbReference type="RefSeq" id="XP_004334118.1">
    <property type="nucleotide sequence ID" value="XM_004334070.1"/>
</dbReference>
<sequence>MQQNPTYDILHHAKVSDVITPKAVITLDSEDTVEKAVKVLAQNHIQSAPVVNSKTNEVLGMVDMLDIVAFILSVAPSGHQLSANALKTMEIAGRAMALETLKNVVDFSGRDPYVPITTNSPLTYAATLFRQGIHRLPVVDEHTKAVQHIVSQSALIRFIHEKDLHRGHLKEIGHKTIGQLGLGTGGVVSSPLHDSVVLHALRTGDVSAVALVNDTGKLAGNFSATDLKGLYDETMPKLLDTAEDYLEKFSPSSLKPACVRLDTTVADAVKAMVEDHVHRLWVIDDDFKPTGVITMTDLNGLFVNKAL</sequence>
<evidence type="ECO:0000256" key="2">
    <source>
        <dbReference type="ARBA" id="ARBA00023122"/>
    </source>
</evidence>
<dbReference type="AlphaFoldDB" id="L8GGC6"/>
<dbReference type="PANTHER" id="PTHR13780:SF36">
    <property type="entry name" value="CBS DOMAIN-CONTAINING PROTEIN"/>
    <property type="match status" value="1"/>
</dbReference>
<evidence type="ECO:0000256" key="3">
    <source>
        <dbReference type="PROSITE-ProRule" id="PRU00703"/>
    </source>
</evidence>
<dbReference type="EMBL" id="KB008131">
    <property type="protein sequence ID" value="ELR12105.1"/>
    <property type="molecule type" value="Genomic_DNA"/>
</dbReference>
<dbReference type="OMA" id="TDIMKVI"/>
<dbReference type="OrthoDB" id="449052at2759"/>
<name>L8GGC6_ACACF</name>
<evidence type="ECO:0000313" key="6">
    <source>
        <dbReference type="Proteomes" id="UP000011083"/>
    </source>
</evidence>
<protein>
    <submittedName>
        <fullName evidence="5">CBS domain containing protein</fullName>
    </submittedName>
</protein>
<dbReference type="SMART" id="SM00116">
    <property type="entry name" value="CBS"/>
    <property type="match status" value="4"/>
</dbReference>
<gene>
    <name evidence="5" type="ORF">ACA1_015330</name>
</gene>
<dbReference type="CDD" id="cd02205">
    <property type="entry name" value="CBS_pair_SF"/>
    <property type="match status" value="2"/>
</dbReference>
<keyword evidence="6" id="KW-1185">Reference proteome</keyword>
<dbReference type="VEuPathDB" id="AmoebaDB:ACA1_015330"/>
<dbReference type="STRING" id="1257118.L8GGC6"/>
<dbReference type="KEGG" id="acan:ACA1_015330"/>
<feature type="domain" description="CBS" evidence="4">
    <location>
        <begin position="108"/>
        <end position="171"/>
    </location>
</feature>
<dbReference type="InterPro" id="IPR046342">
    <property type="entry name" value="CBS_dom_sf"/>
</dbReference>
<organism evidence="5 6">
    <name type="scientific">Acanthamoeba castellanii (strain ATCC 30010 / Neff)</name>
    <dbReference type="NCBI Taxonomy" id="1257118"/>
    <lineage>
        <taxon>Eukaryota</taxon>
        <taxon>Amoebozoa</taxon>
        <taxon>Discosea</taxon>
        <taxon>Longamoebia</taxon>
        <taxon>Centramoebida</taxon>
        <taxon>Acanthamoebidae</taxon>
        <taxon>Acanthamoeba</taxon>
    </lineage>
</organism>
<dbReference type="GeneID" id="14912588"/>